<dbReference type="PANTHER" id="PTHR48059:SF30">
    <property type="entry name" value="OS06G0587000 PROTEIN"/>
    <property type="match status" value="1"/>
</dbReference>
<keyword evidence="6" id="KW-1185">Reference proteome</keyword>
<evidence type="ECO:0000256" key="1">
    <source>
        <dbReference type="ARBA" id="ARBA00004196"/>
    </source>
</evidence>
<evidence type="ECO:0000256" key="3">
    <source>
        <dbReference type="SAM" id="Phobius"/>
    </source>
</evidence>
<dbReference type="Gene3D" id="3.80.10.10">
    <property type="entry name" value="Ribonuclease Inhibitor"/>
    <property type="match status" value="1"/>
</dbReference>
<dbReference type="SUPFAM" id="SSF52058">
    <property type="entry name" value="L domain-like"/>
    <property type="match status" value="1"/>
</dbReference>
<evidence type="ECO:0000313" key="6">
    <source>
        <dbReference type="Proteomes" id="UP000193986"/>
    </source>
</evidence>
<feature type="compositionally biased region" description="Low complexity" evidence="2">
    <location>
        <begin position="396"/>
        <end position="428"/>
    </location>
</feature>
<feature type="transmembrane region" description="Helical" evidence="3">
    <location>
        <begin position="363"/>
        <end position="387"/>
    </location>
</feature>
<keyword evidence="3" id="KW-1133">Transmembrane helix</keyword>
<dbReference type="PANTHER" id="PTHR48059">
    <property type="entry name" value="POLYGALACTURONASE INHIBITOR 1"/>
    <property type="match status" value="1"/>
</dbReference>
<feature type="domain" description="Leucine-rich repeat-containing N-terminal plant-type" evidence="4">
    <location>
        <begin position="486"/>
        <end position="514"/>
    </location>
</feature>
<gene>
    <name evidence="5" type="ORF">BCR39DRAFT_87556</name>
</gene>
<feature type="compositionally biased region" description="Low complexity" evidence="2">
    <location>
        <begin position="83"/>
        <end position="95"/>
    </location>
</feature>
<feature type="region of interest" description="Disordered" evidence="2">
    <location>
        <begin position="78"/>
        <end position="117"/>
    </location>
</feature>
<organism evidence="5 6">
    <name type="scientific">Naematelia encephala</name>
    <dbReference type="NCBI Taxonomy" id="71784"/>
    <lineage>
        <taxon>Eukaryota</taxon>
        <taxon>Fungi</taxon>
        <taxon>Dikarya</taxon>
        <taxon>Basidiomycota</taxon>
        <taxon>Agaricomycotina</taxon>
        <taxon>Tremellomycetes</taxon>
        <taxon>Tremellales</taxon>
        <taxon>Naemateliaceae</taxon>
        <taxon>Naematelia</taxon>
    </lineage>
</organism>
<comment type="subcellular location">
    <subcellularLocation>
        <location evidence="1">Cell envelope</location>
    </subcellularLocation>
</comment>
<dbReference type="STRING" id="71784.A0A1Y2BAC4"/>
<dbReference type="EMBL" id="MCFC01000014">
    <property type="protein sequence ID" value="ORY31636.1"/>
    <property type="molecule type" value="Genomic_DNA"/>
</dbReference>
<dbReference type="OrthoDB" id="676979at2759"/>
<dbReference type="Pfam" id="PF08263">
    <property type="entry name" value="LRRNT_2"/>
    <property type="match status" value="1"/>
</dbReference>
<dbReference type="InParanoid" id="A0A1Y2BAC4"/>
<accession>A0A1Y2BAC4</accession>
<reference evidence="5 6" key="1">
    <citation type="submission" date="2016-07" db="EMBL/GenBank/DDBJ databases">
        <title>Pervasive Adenine N6-methylation of Active Genes in Fungi.</title>
        <authorList>
            <consortium name="DOE Joint Genome Institute"/>
            <person name="Mondo S.J."/>
            <person name="Dannebaum R.O."/>
            <person name="Kuo R.C."/>
            <person name="Labutti K."/>
            <person name="Haridas S."/>
            <person name="Kuo A."/>
            <person name="Salamov A."/>
            <person name="Ahrendt S.R."/>
            <person name="Lipzen A."/>
            <person name="Sullivan W."/>
            <person name="Andreopoulos W.B."/>
            <person name="Clum A."/>
            <person name="Lindquist E."/>
            <person name="Daum C."/>
            <person name="Ramamoorthy G.K."/>
            <person name="Gryganskyi A."/>
            <person name="Culley D."/>
            <person name="Magnuson J.K."/>
            <person name="James T.Y."/>
            <person name="O'Malley M.A."/>
            <person name="Stajich J.E."/>
            <person name="Spatafora J.W."/>
            <person name="Visel A."/>
            <person name="Grigoriev I.V."/>
        </authorList>
    </citation>
    <scope>NUCLEOTIDE SEQUENCE [LARGE SCALE GENOMIC DNA]</scope>
    <source>
        <strain evidence="5 6">68-887.2</strain>
    </source>
</reference>
<keyword evidence="3" id="KW-0472">Membrane</keyword>
<dbReference type="InterPro" id="IPR051848">
    <property type="entry name" value="PGIP"/>
</dbReference>
<sequence length="621" mass="66568">MAVGDKMSEQRKSIFKTRFSILSLLPSRHPPLTISYPRPLDIPPSQPVSRYPTIISDVSPVHSEYPVTDSISSPRILDEWNVPSSSQGSSATPSPNKRPKRDENRPPPLDLSHTKAVFPGPKNVVAMQSTEIPNQIVPEAQQNPAPPVLPVRPLRPARPATPAPPAKSKAKPRIILDDPFEFAVVEPGHKYTSWKGGKVDIKPGQVIPHGTFHTGTPTIRGIPDESVLHNILLTPTYLDPSPTFLPSSPSASPSSSGRHHRRTMIDRAADLVVNAARKSRVIPKGILKLRDEESANKSVQLIRDREQKQMDQFRRVYTSGSNPSPGPAIQIYTSRSASSLKGERSNNSKAASKSKSKTDKKKLWKLGILIAIIALAVLTIALCTTLLTRSNKTAASSISSPDINASSSIISSSPTSSTSAPTPASSTSRGLTTCLDEFSSASTSPTTYPCADCVPLLTSTTNDYLSALDDANATGVGAALQFCALMDVKLASTGLDTWGKDSSPCEGWDGVTCDERGRVTELKLQYPDIPSNLPSSLANMVSLESFSIMGNSSTPTGAFPAELLALTNLTTIDLEYTALTGPVDSLDFPPAQNLTSLYLVNNQQLGSTLPDLSKNSLLVTL</sequence>
<comment type="caution">
    <text evidence="5">The sequence shown here is derived from an EMBL/GenBank/DDBJ whole genome shotgun (WGS) entry which is preliminary data.</text>
</comment>
<feature type="region of interest" description="Disordered" evidence="2">
    <location>
        <begin position="335"/>
        <end position="356"/>
    </location>
</feature>
<dbReference type="InterPro" id="IPR013210">
    <property type="entry name" value="LRR_N_plant-typ"/>
</dbReference>
<protein>
    <recommendedName>
        <fullName evidence="4">Leucine-rich repeat-containing N-terminal plant-type domain-containing protein</fullName>
    </recommendedName>
</protein>
<evidence type="ECO:0000313" key="5">
    <source>
        <dbReference type="EMBL" id="ORY31636.1"/>
    </source>
</evidence>
<dbReference type="InterPro" id="IPR032675">
    <property type="entry name" value="LRR_dom_sf"/>
</dbReference>
<evidence type="ECO:0000256" key="2">
    <source>
        <dbReference type="SAM" id="MobiDB-lite"/>
    </source>
</evidence>
<evidence type="ECO:0000259" key="4">
    <source>
        <dbReference type="Pfam" id="PF08263"/>
    </source>
</evidence>
<dbReference type="AlphaFoldDB" id="A0A1Y2BAC4"/>
<dbReference type="Proteomes" id="UP000193986">
    <property type="component" value="Unassembled WGS sequence"/>
</dbReference>
<feature type="region of interest" description="Disordered" evidence="2">
    <location>
        <begin position="396"/>
        <end position="430"/>
    </location>
</feature>
<keyword evidence="3" id="KW-0812">Transmembrane</keyword>
<proteinExistence type="predicted"/>
<name>A0A1Y2BAC4_9TREE</name>